<dbReference type="EMBL" id="QGKY02002305">
    <property type="protein sequence ID" value="KAF2531881.1"/>
    <property type="molecule type" value="Genomic_DNA"/>
</dbReference>
<gene>
    <name evidence="3" type="ORF">F2Q68_00036196</name>
    <name evidence="2" type="ORF">F2Q70_00031794</name>
</gene>
<feature type="compositionally biased region" description="Basic and acidic residues" evidence="1">
    <location>
        <begin position="188"/>
        <end position="213"/>
    </location>
</feature>
<dbReference type="AlphaFoldDB" id="A0A8S9FF53"/>
<evidence type="ECO:0000313" key="3">
    <source>
        <dbReference type="EMBL" id="KAF2550840.1"/>
    </source>
</evidence>
<organism evidence="2">
    <name type="scientific">Brassica cretica</name>
    <name type="common">Mustard</name>
    <dbReference type="NCBI Taxonomy" id="69181"/>
    <lineage>
        <taxon>Eukaryota</taxon>
        <taxon>Viridiplantae</taxon>
        <taxon>Streptophyta</taxon>
        <taxon>Embryophyta</taxon>
        <taxon>Tracheophyta</taxon>
        <taxon>Spermatophyta</taxon>
        <taxon>Magnoliopsida</taxon>
        <taxon>eudicotyledons</taxon>
        <taxon>Gunneridae</taxon>
        <taxon>Pentapetalae</taxon>
        <taxon>rosids</taxon>
        <taxon>malvids</taxon>
        <taxon>Brassicales</taxon>
        <taxon>Brassicaceae</taxon>
        <taxon>Brassiceae</taxon>
        <taxon>Brassica</taxon>
    </lineage>
</organism>
<proteinExistence type="predicted"/>
<comment type="caution">
    <text evidence="2">The sequence shown here is derived from an EMBL/GenBank/DDBJ whole genome shotgun (WGS) entry which is preliminary data.</text>
</comment>
<accession>A0A8S9FF53</accession>
<dbReference type="Proteomes" id="UP000712281">
    <property type="component" value="Unassembled WGS sequence"/>
</dbReference>
<feature type="region of interest" description="Disordered" evidence="1">
    <location>
        <begin position="185"/>
        <end position="213"/>
    </location>
</feature>
<evidence type="ECO:0000313" key="2">
    <source>
        <dbReference type="EMBL" id="KAF2531881.1"/>
    </source>
</evidence>
<name>A0A8S9FF53_BRACR</name>
<reference evidence="2" key="1">
    <citation type="submission" date="2019-12" db="EMBL/GenBank/DDBJ databases">
        <title>Genome sequencing and annotation of Brassica cretica.</title>
        <authorList>
            <person name="Studholme D.J."/>
            <person name="Sarris P.F."/>
        </authorList>
    </citation>
    <scope>NUCLEOTIDE SEQUENCE</scope>
    <source>
        <strain evidence="3">PFS-001/15</strain>
        <strain evidence="2">PFS-102/07</strain>
        <tissue evidence="2">Leaf</tissue>
    </source>
</reference>
<evidence type="ECO:0000256" key="1">
    <source>
        <dbReference type="SAM" id="MobiDB-lite"/>
    </source>
</evidence>
<sequence>MTISILREEIWRLRQRLASIDANMMKSIDIHPTSPIDIHPTASIDGIHPTSIDTHLMIKIDTHEEAAGFHKRVKRIHDPVKIVVPCDVFEAESLIPPDKSIHLSSYSGALDDPLHAEASQRGLIFRSEVDTGPIESVSNDINKPGSIDTTTSTSIDNITSTSIDTHRVSKQKEYDVCRNLFDGGTITRSDKSGERRGGIGRRGKEPREVFSYH</sequence>
<protein>
    <submittedName>
        <fullName evidence="2">Uncharacterized protein</fullName>
    </submittedName>
</protein>
<dbReference type="EMBL" id="QGKW02001988">
    <property type="protein sequence ID" value="KAF2550840.1"/>
    <property type="molecule type" value="Genomic_DNA"/>
</dbReference>